<dbReference type="Gene3D" id="3.40.640.10">
    <property type="entry name" value="Type I PLP-dependent aspartate aminotransferase-like (Major domain)"/>
    <property type="match status" value="1"/>
</dbReference>
<accession>A0ABW0HAZ1</accession>
<proteinExistence type="inferred from homology"/>
<dbReference type="Gene3D" id="3.90.1150.10">
    <property type="entry name" value="Aspartate Aminotransferase, domain 1"/>
    <property type="match status" value="1"/>
</dbReference>
<evidence type="ECO:0000256" key="1">
    <source>
        <dbReference type="ARBA" id="ARBA00001933"/>
    </source>
</evidence>
<evidence type="ECO:0000313" key="5">
    <source>
        <dbReference type="EMBL" id="MFC5393840.1"/>
    </source>
</evidence>
<dbReference type="Pfam" id="PF00202">
    <property type="entry name" value="Aminotran_3"/>
    <property type="match status" value="1"/>
</dbReference>
<evidence type="ECO:0000256" key="3">
    <source>
        <dbReference type="ARBA" id="ARBA00022898"/>
    </source>
</evidence>
<comment type="similarity">
    <text evidence="2 4">Belongs to the class-III pyridoxal-phosphate-dependent aminotransferase family.</text>
</comment>
<dbReference type="SUPFAM" id="SSF53383">
    <property type="entry name" value="PLP-dependent transferases"/>
    <property type="match status" value="1"/>
</dbReference>
<dbReference type="GO" id="GO:0008483">
    <property type="term" value="F:transaminase activity"/>
    <property type="evidence" value="ECO:0007669"/>
    <property type="project" value="UniProtKB-KW"/>
</dbReference>
<evidence type="ECO:0000256" key="4">
    <source>
        <dbReference type="RuleBase" id="RU003560"/>
    </source>
</evidence>
<keyword evidence="5" id="KW-0032">Aminotransferase</keyword>
<keyword evidence="6" id="KW-1185">Reference proteome</keyword>
<dbReference type="InterPro" id="IPR005814">
    <property type="entry name" value="Aminotrans_3"/>
</dbReference>
<name>A0ABW0HAZ1_9HYPH</name>
<dbReference type="NCBIfam" id="NF005685">
    <property type="entry name" value="PRK07483.1"/>
    <property type="match status" value="1"/>
</dbReference>
<organism evidence="5 6">
    <name type="scientific">Bosea vestrisii</name>
    <dbReference type="NCBI Taxonomy" id="151416"/>
    <lineage>
        <taxon>Bacteria</taxon>
        <taxon>Pseudomonadati</taxon>
        <taxon>Pseudomonadota</taxon>
        <taxon>Alphaproteobacteria</taxon>
        <taxon>Hyphomicrobiales</taxon>
        <taxon>Boseaceae</taxon>
        <taxon>Bosea</taxon>
    </lineage>
</organism>
<dbReference type="InterPro" id="IPR015424">
    <property type="entry name" value="PyrdxlP-dep_Trfase"/>
</dbReference>
<dbReference type="PROSITE" id="PS00600">
    <property type="entry name" value="AA_TRANSFER_CLASS_3"/>
    <property type="match status" value="1"/>
</dbReference>
<reference evidence="6" key="1">
    <citation type="journal article" date="2019" name="Int. J. Syst. Evol. Microbiol.">
        <title>The Global Catalogue of Microorganisms (GCM) 10K type strain sequencing project: providing services to taxonomists for standard genome sequencing and annotation.</title>
        <authorList>
            <consortium name="The Broad Institute Genomics Platform"/>
            <consortium name="The Broad Institute Genome Sequencing Center for Infectious Disease"/>
            <person name="Wu L."/>
            <person name="Ma J."/>
        </authorList>
    </citation>
    <scope>NUCLEOTIDE SEQUENCE [LARGE SCALE GENOMIC DNA]</scope>
    <source>
        <strain evidence="6">CGMCC 1.16326</strain>
    </source>
</reference>
<dbReference type="EMBL" id="JBHSLV010000021">
    <property type="protein sequence ID" value="MFC5393840.1"/>
    <property type="molecule type" value="Genomic_DNA"/>
</dbReference>
<dbReference type="InterPro" id="IPR015421">
    <property type="entry name" value="PyrdxlP-dep_Trfase_major"/>
</dbReference>
<dbReference type="InterPro" id="IPR049704">
    <property type="entry name" value="Aminotrans_3_PPA_site"/>
</dbReference>
<dbReference type="CDD" id="cd00610">
    <property type="entry name" value="OAT_like"/>
    <property type="match status" value="1"/>
</dbReference>
<comment type="cofactor">
    <cofactor evidence="1">
        <name>pyridoxal 5'-phosphate</name>
        <dbReference type="ChEBI" id="CHEBI:597326"/>
    </cofactor>
</comment>
<dbReference type="PANTHER" id="PTHR43094">
    <property type="entry name" value="AMINOTRANSFERASE"/>
    <property type="match status" value="1"/>
</dbReference>
<keyword evidence="3 4" id="KW-0663">Pyridoxal phosphate</keyword>
<protein>
    <submittedName>
        <fullName evidence="5">Aspartate aminotransferase family protein</fullName>
    </submittedName>
</protein>
<dbReference type="PANTHER" id="PTHR43094:SF1">
    <property type="entry name" value="AMINOTRANSFERASE CLASS-III"/>
    <property type="match status" value="1"/>
</dbReference>
<evidence type="ECO:0000256" key="2">
    <source>
        <dbReference type="ARBA" id="ARBA00008954"/>
    </source>
</evidence>
<sequence length="448" mass="47024">MSAVLHRNLRSTPQLALKGDGVYLVDAEGRRYLDASGGAAVSCLGHGHPRVTAAIIAQLGKLEYAHTSFFTNEPSERLAQMLVDSAPAGFGKGRVAFLGSGSEAMEAALKLARQYFVEIGQPGRSRFISRRMSYHGNTLGALAVGGHAGRRALYQPILIETSQIAPCYAYRDQRAGETEEAYGLRVADELDAEIRRLGPETVAAFIAEPIVGATLGSVPAMPGYFARIREICDRHGVLFIADEVMCGMGRAGAMFVSAQEGVRPDIITIAKGLGAGYQPIAATMASERVAGAIEAGSGLLANGHTYMSHAVACAASIAVIETIEAEGLLDNVQRMGALLSRRLNEAFGQHPHVGDIRGRGLLQSLELVADRDSKQPFAAKEGLAARIKQTAQGLGLICYPSSGTADGVNGDHVLLAPPFTIDAGHVDEIVETLGAALAATLPAARSAA</sequence>
<dbReference type="InterPro" id="IPR015422">
    <property type="entry name" value="PyrdxlP-dep_Trfase_small"/>
</dbReference>
<dbReference type="RefSeq" id="WP_377008886.1">
    <property type="nucleotide sequence ID" value="NZ_JBHSLV010000021.1"/>
</dbReference>
<evidence type="ECO:0000313" key="6">
    <source>
        <dbReference type="Proteomes" id="UP001596104"/>
    </source>
</evidence>
<dbReference type="Proteomes" id="UP001596104">
    <property type="component" value="Unassembled WGS sequence"/>
</dbReference>
<keyword evidence="5" id="KW-0808">Transferase</keyword>
<gene>
    <name evidence="5" type="ORF">ACFPPC_14435</name>
</gene>
<comment type="caution">
    <text evidence="5">The sequence shown here is derived from an EMBL/GenBank/DDBJ whole genome shotgun (WGS) entry which is preliminary data.</text>
</comment>